<evidence type="ECO:0000313" key="1">
    <source>
        <dbReference type="EMBL" id="KAI7942555.1"/>
    </source>
</evidence>
<accession>A0ACC0E0P8</accession>
<keyword evidence="2" id="KW-1185">Reference proteome</keyword>
<organism evidence="1 2">
    <name type="scientific">Puccinia striiformis f. sp. tritici</name>
    <dbReference type="NCBI Taxonomy" id="168172"/>
    <lineage>
        <taxon>Eukaryota</taxon>
        <taxon>Fungi</taxon>
        <taxon>Dikarya</taxon>
        <taxon>Basidiomycota</taxon>
        <taxon>Pucciniomycotina</taxon>
        <taxon>Pucciniomycetes</taxon>
        <taxon>Pucciniales</taxon>
        <taxon>Pucciniaceae</taxon>
        <taxon>Puccinia</taxon>
    </lineage>
</organism>
<reference evidence="1 2" key="3">
    <citation type="journal article" date="2022" name="Microbiol. Spectr.">
        <title>Folding features and dynamics of 3D genome architecture in plant fungal pathogens.</title>
        <authorList>
            <person name="Xia C."/>
        </authorList>
    </citation>
    <scope>NUCLEOTIDE SEQUENCE [LARGE SCALE GENOMIC DNA]</scope>
    <source>
        <strain evidence="1 2">93-210</strain>
    </source>
</reference>
<comment type="caution">
    <text evidence="1">The sequence shown here is derived from an EMBL/GenBank/DDBJ whole genome shotgun (WGS) entry which is preliminary data.</text>
</comment>
<protein>
    <submittedName>
        <fullName evidence="1">Uncharacterized protein</fullName>
    </submittedName>
</protein>
<reference evidence="2" key="1">
    <citation type="journal article" date="2018" name="BMC Genomics">
        <title>Genomic insights into host adaptation between the wheat stripe rust pathogen (Puccinia striiformis f. sp. tritici) and the barley stripe rust pathogen (Puccinia striiformis f. sp. hordei).</title>
        <authorList>
            <person name="Xia C."/>
            <person name="Wang M."/>
            <person name="Yin C."/>
            <person name="Cornejo O.E."/>
            <person name="Hulbert S.H."/>
            <person name="Chen X."/>
        </authorList>
    </citation>
    <scope>NUCLEOTIDE SEQUENCE [LARGE SCALE GENOMIC DNA]</scope>
    <source>
        <strain evidence="2">93-210</strain>
    </source>
</reference>
<evidence type="ECO:0000313" key="2">
    <source>
        <dbReference type="Proteomes" id="UP001060170"/>
    </source>
</evidence>
<proteinExistence type="predicted"/>
<reference evidence="2" key="2">
    <citation type="journal article" date="2018" name="Mol. Plant Microbe Interact.">
        <title>Genome sequence resources for the wheat stripe rust pathogen (Puccinia striiformis f. sp. tritici) and the barley stripe rust pathogen (Puccinia striiformis f. sp. hordei).</title>
        <authorList>
            <person name="Xia C."/>
            <person name="Wang M."/>
            <person name="Yin C."/>
            <person name="Cornejo O.E."/>
            <person name="Hulbert S.H."/>
            <person name="Chen X."/>
        </authorList>
    </citation>
    <scope>NUCLEOTIDE SEQUENCE [LARGE SCALE GENOMIC DNA]</scope>
    <source>
        <strain evidence="2">93-210</strain>
    </source>
</reference>
<gene>
    <name evidence="1" type="ORF">MJO28_012582</name>
</gene>
<name>A0ACC0E0P8_9BASI</name>
<dbReference type="Proteomes" id="UP001060170">
    <property type="component" value="Chromosome 12"/>
</dbReference>
<sequence>MTIPTVAPSTNPPSNLMTPPVAINSPTPPVAINSPSLATSTSEVSAATLMTANVPIIAQAPADTGNWELPSNLEEHQTFIDLDTEVDDQGYPLFPNHSTVYVVPAGVTITNFGSVGFSKRNTYEYRPDEVWRIIRTYCLGVMVCDREGCDYAGPPPTGQNKIAEFLAKNPSCPGFAGKCGGKVSWQKCTGTRIRFDENLVTGWGLLRHKGYHNHRWPDGKKPPPLAMEKLTVKVAENPKAGALVLRIGNPNQSHTGEGSVVAIHESLGNADRLRHYRREILRKLDLAPNKAGGGVGDKFIQEMFAWDQRGLEIISASFRKGSEHFSFQTEWMRERFLARTDDGKLYSEKYYQLHFTALFREILSVAVLKEERDNLAANVVDFSKAQRRGFILAFMDVFPGLLDEQLVVKRAKIGRPKNATNIDRNPVTTYVTYLATSIYKQSNRCWLYAALESLYAVYSPLWLQEPGGKQRDLFKLLINHFTSRSTFELTEKGSIRAILTNGSGSLFTQASKLFPAHFIEGQYASCDFFMEILLDPKTNSSKTLPTLFSVVESRQFACDLHPSHGQLADLPRGGPRTLNVLKMTKNIFEDNNIAIGNVDTLMRRWFNGGLEGHSSLQCKACNNGSSESHQLNQTSHLSFIEGQAPLHLYFFVDVANILDETEQKHFMATTDWPFKLDVSGETYTLMSRGFFGGRSFPHYWGKVLRTVNGLTGIWLHDDRGNGGNAQMVNRVPGSISGPQENTSWVVYSRRWTPQEDTFMDQSLAKIMCDNPGPSVEFPFVNLRAMLNVSYSSATTAHEPPVVGLEGPAEPVLPHNLPPPGPSLKIRIRVPKPPAVAPTNTPSSPSSHTQKVSAEPIGPSATHDTPAETEEHLAAIDKPANTSEGSTADVSHGKPVRLQAKPLKKSPIRAKKGILGTYPKPVELHDGATATIQHEKPAKGGSTAEEFTKGWQPAPLNSDDWDRIEANLAASRAREAEQAALLKRDRIEAKLAASRAQEGEPAATLKRPLPPTPPATQPPPVLRRVEIDWPAASTLPSVSAPLPVPQAKSKPPVSFPSTSPPPIHISLPPLSSPPPENTSIPRLSGRNRRPPSRLSHSAKQSSTDDVADTPKTWKQLLRSPNKHRWLKAADEEFSSLLGMHTWKLVPQPEKHKIIKSKWVFKIKRHPDHTIQKLKARLVAMGYSQEHGVDYDEVFSPTLRLETLRLISSLLTNKSWKGCQVNFKTAFLNGHLDKPVFMEQPPGFEDSQHPDWVCEVSRSLYGLKQLPRQWDLELHKALQQLGLSNSKYDPTLYFKLEKGVLVGALTTHVDDLAIVGSPASHTSTPTPIDGHFKDLCPRSPSKLASPGPCSQLWVSQCTRPDVSFAVNQLSQHLRDPSDSHWKAGIRVLNYLVTTNELKLKLGGPLTCSGFSDSDWAEDRHNTYRIGDGVISWKSRKQATVSLSSTEAEYKGLSDSCKEGLWLRHLLTKLHLCPDTAVPLHLDNEGAEAP</sequence>
<dbReference type="EMBL" id="CM045876">
    <property type="protein sequence ID" value="KAI7942555.1"/>
    <property type="molecule type" value="Genomic_DNA"/>
</dbReference>